<dbReference type="GO" id="GO:0046306">
    <property type="term" value="P:alkanesulfonate catabolic process"/>
    <property type="evidence" value="ECO:0007669"/>
    <property type="project" value="TreeGrafter"/>
</dbReference>
<feature type="domain" description="Luciferase-like" evidence="5">
    <location>
        <begin position="6"/>
        <end position="227"/>
    </location>
</feature>
<dbReference type="PANTHER" id="PTHR42847">
    <property type="entry name" value="ALKANESULFONATE MONOOXYGENASE"/>
    <property type="match status" value="1"/>
</dbReference>
<sequence length="292" mass="31516">MILPAARWREARQSWEMADELGFAHAWTFDHIAWRELAGQRWYSAMPTLAAAAQCTRRIRLGTLVASPNFRHPVPFAKEAVTVSDLADGRFVLGIGAGGSGIDAEVLGGAPWSPAERRDRFSEFVEVVDQLLRLPCSDYAGRFYSARNAWIDPDGGARARIPVVIAGSGPTGIRLAVRHGDGWLTNGVAARRGSVAPAVTPELASEQIGAVRRMCVEEGRDPATLKVFLLNVNRAQAPFSSAAAFADVAGRYAEVGVTDLIVPFPRNEPPYEGDLRVLEKVAADVLPMVAGD</sequence>
<evidence type="ECO:0000256" key="3">
    <source>
        <dbReference type="ARBA" id="ARBA00023002"/>
    </source>
</evidence>
<dbReference type="EMBL" id="NMQU01000108">
    <property type="protein sequence ID" value="OXM45027.1"/>
    <property type="molecule type" value="Genomic_DNA"/>
</dbReference>
<gene>
    <name evidence="6" type="ORF">CFP75_32455</name>
</gene>
<dbReference type="SUPFAM" id="SSF51679">
    <property type="entry name" value="Bacterial luciferase-like"/>
    <property type="match status" value="1"/>
</dbReference>
<name>A0A229REG0_AMYAL</name>
<evidence type="ECO:0000256" key="2">
    <source>
        <dbReference type="ARBA" id="ARBA00022643"/>
    </source>
</evidence>
<dbReference type="GO" id="GO:0008726">
    <property type="term" value="F:alkanesulfonate monooxygenase activity"/>
    <property type="evidence" value="ECO:0007669"/>
    <property type="project" value="TreeGrafter"/>
</dbReference>
<dbReference type="PANTHER" id="PTHR42847:SF4">
    <property type="entry name" value="ALKANESULFONATE MONOOXYGENASE-RELATED"/>
    <property type="match status" value="1"/>
</dbReference>
<comment type="caution">
    <text evidence="6">The sequence shown here is derived from an EMBL/GenBank/DDBJ whole genome shotgun (WGS) entry which is preliminary data.</text>
</comment>
<evidence type="ECO:0000256" key="1">
    <source>
        <dbReference type="ARBA" id="ARBA00022630"/>
    </source>
</evidence>
<evidence type="ECO:0000256" key="4">
    <source>
        <dbReference type="ARBA" id="ARBA00023033"/>
    </source>
</evidence>
<dbReference type="InterPro" id="IPR050172">
    <property type="entry name" value="SsuD_RutA_monooxygenase"/>
</dbReference>
<dbReference type="AlphaFoldDB" id="A0A229REG0"/>
<keyword evidence="4" id="KW-0503">Monooxygenase</keyword>
<dbReference type="Proteomes" id="UP000215563">
    <property type="component" value="Unassembled WGS sequence"/>
</dbReference>
<dbReference type="Pfam" id="PF00296">
    <property type="entry name" value="Bac_luciferase"/>
    <property type="match status" value="1"/>
</dbReference>
<evidence type="ECO:0000259" key="5">
    <source>
        <dbReference type="Pfam" id="PF00296"/>
    </source>
</evidence>
<evidence type="ECO:0000313" key="6">
    <source>
        <dbReference type="EMBL" id="OXM45027.1"/>
    </source>
</evidence>
<accession>A0A229REG0</accession>
<reference evidence="6 7" key="1">
    <citation type="submission" date="2017-07" db="EMBL/GenBank/DDBJ databases">
        <title>Amycolatopsis alba DSM 44262 Genome sequencing and assembly.</title>
        <authorList>
            <person name="Kaur N."/>
            <person name="Mayilraj S."/>
        </authorList>
    </citation>
    <scope>NUCLEOTIDE SEQUENCE [LARGE SCALE GENOMIC DNA]</scope>
    <source>
        <strain evidence="6 7">DSM 44262</strain>
    </source>
</reference>
<dbReference type="Gene3D" id="3.20.20.30">
    <property type="entry name" value="Luciferase-like domain"/>
    <property type="match status" value="1"/>
</dbReference>
<organism evidence="6 7">
    <name type="scientific">Amycolatopsis alba DSM 44262</name>
    <dbReference type="NCBI Taxonomy" id="1125972"/>
    <lineage>
        <taxon>Bacteria</taxon>
        <taxon>Bacillati</taxon>
        <taxon>Actinomycetota</taxon>
        <taxon>Actinomycetes</taxon>
        <taxon>Pseudonocardiales</taxon>
        <taxon>Pseudonocardiaceae</taxon>
        <taxon>Amycolatopsis</taxon>
    </lineage>
</organism>
<keyword evidence="7" id="KW-1185">Reference proteome</keyword>
<keyword evidence="1" id="KW-0285">Flavoprotein</keyword>
<keyword evidence="3" id="KW-0560">Oxidoreductase</keyword>
<evidence type="ECO:0000313" key="7">
    <source>
        <dbReference type="Proteomes" id="UP000215563"/>
    </source>
</evidence>
<dbReference type="RefSeq" id="WP_020635722.1">
    <property type="nucleotide sequence ID" value="NZ_KB913032.1"/>
</dbReference>
<keyword evidence="2" id="KW-0288">FMN</keyword>
<dbReference type="InterPro" id="IPR011251">
    <property type="entry name" value="Luciferase-like_dom"/>
</dbReference>
<proteinExistence type="predicted"/>
<dbReference type="InterPro" id="IPR036661">
    <property type="entry name" value="Luciferase-like_sf"/>
</dbReference>
<protein>
    <submittedName>
        <fullName evidence="6">LLM class flavin-dependent oxidoreductase</fullName>
    </submittedName>
</protein>